<dbReference type="InterPro" id="IPR002763">
    <property type="entry name" value="DUF72"/>
</dbReference>
<dbReference type="EMBL" id="BAABGJ010000012">
    <property type="protein sequence ID" value="GAA4337913.1"/>
    <property type="molecule type" value="Genomic_DNA"/>
</dbReference>
<accession>A0ABP8HER7</accession>
<proteinExistence type="predicted"/>
<dbReference type="SUPFAM" id="SSF117396">
    <property type="entry name" value="TM1631-like"/>
    <property type="match status" value="1"/>
</dbReference>
<protein>
    <submittedName>
        <fullName evidence="1">DUF72 domain-containing protein</fullName>
    </submittedName>
</protein>
<sequence>MRYLVGTASWTDKTLIDCGRFYPPDCKTPEARLRYYASQFPLVEVDSSYYAVPAPATAQLWVERTPPDFVFNVKAFRLFTGHLTETKVLHKDLQPAMGLGRKFVYKEVPEEIRAELWKRFAEALEPLRLAGKLGLVHFQFPPRLKYSPEAMAHIERCMAWLPQHTLSIEFRHKSWWESPERVASTLAFLREHRLVHTIVDGPQGADNSVPAVWEGTHPDYLLLRLHGRNTDTYNIKGAASAAERFDYDYPDQELKELVYELVRLAYKARHAHIVFNNCDEDKGQRNGISFLKMLLAYG</sequence>
<comment type="caution">
    <text evidence="1">The sequence shown here is derived from an EMBL/GenBank/DDBJ whole genome shotgun (WGS) entry which is preliminary data.</text>
</comment>
<dbReference type="Pfam" id="PF01904">
    <property type="entry name" value="DUF72"/>
    <property type="match status" value="1"/>
</dbReference>
<gene>
    <name evidence="1" type="ORF">GCM10023165_16280</name>
</gene>
<dbReference type="Gene3D" id="3.20.20.410">
    <property type="entry name" value="Protein of unknown function UPF0759"/>
    <property type="match status" value="1"/>
</dbReference>
<organism evidence="1 2">
    <name type="scientific">Variovorax defluvii</name>
    <dbReference type="NCBI Taxonomy" id="913761"/>
    <lineage>
        <taxon>Bacteria</taxon>
        <taxon>Pseudomonadati</taxon>
        <taxon>Pseudomonadota</taxon>
        <taxon>Betaproteobacteria</taxon>
        <taxon>Burkholderiales</taxon>
        <taxon>Comamonadaceae</taxon>
        <taxon>Variovorax</taxon>
    </lineage>
</organism>
<dbReference type="Proteomes" id="UP001500975">
    <property type="component" value="Unassembled WGS sequence"/>
</dbReference>
<name>A0ABP8HER7_9BURK</name>
<dbReference type="PANTHER" id="PTHR30348">
    <property type="entry name" value="UNCHARACTERIZED PROTEIN YECE"/>
    <property type="match status" value="1"/>
</dbReference>
<evidence type="ECO:0000313" key="1">
    <source>
        <dbReference type="EMBL" id="GAA4337913.1"/>
    </source>
</evidence>
<dbReference type="PANTHER" id="PTHR30348:SF13">
    <property type="entry name" value="UPF0759 PROTEIN YUNF"/>
    <property type="match status" value="1"/>
</dbReference>
<evidence type="ECO:0000313" key="2">
    <source>
        <dbReference type="Proteomes" id="UP001500975"/>
    </source>
</evidence>
<dbReference type="InterPro" id="IPR036520">
    <property type="entry name" value="UPF0759_sf"/>
</dbReference>
<dbReference type="RefSeq" id="WP_345537104.1">
    <property type="nucleotide sequence ID" value="NZ_BAABGJ010000012.1"/>
</dbReference>
<reference evidence="2" key="1">
    <citation type="journal article" date="2019" name="Int. J. Syst. Evol. Microbiol.">
        <title>The Global Catalogue of Microorganisms (GCM) 10K type strain sequencing project: providing services to taxonomists for standard genome sequencing and annotation.</title>
        <authorList>
            <consortium name="The Broad Institute Genomics Platform"/>
            <consortium name="The Broad Institute Genome Sequencing Center for Infectious Disease"/>
            <person name="Wu L."/>
            <person name="Ma J."/>
        </authorList>
    </citation>
    <scope>NUCLEOTIDE SEQUENCE [LARGE SCALE GENOMIC DNA]</scope>
    <source>
        <strain evidence="2">JCM 17804</strain>
    </source>
</reference>
<keyword evidence="2" id="KW-1185">Reference proteome</keyword>